<reference evidence="1 2" key="1">
    <citation type="journal article" date="2013" name="Proc. Natl. Acad. Sci. U.S.A.">
        <title>Genome of an arbuscular mycorrhizal fungus provides insight into the oldest plant symbiosis.</title>
        <authorList>
            <person name="Tisserant E."/>
            <person name="Malbreil M."/>
            <person name="Kuo A."/>
            <person name="Kohler A."/>
            <person name="Symeonidi A."/>
            <person name="Balestrini R."/>
            <person name="Charron P."/>
            <person name="Duensing N."/>
            <person name="Frei Dit Frey N."/>
            <person name="Gianinazzi-Pearson V."/>
            <person name="Gilbert L.B."/>
            <person name="Handa Y."/>
            <person name="Herr J.R."/>
            <person name="Hijri M."/>
            <person name="Koul R."/>
            <person name="Kawaguchi M."/>
            <person name="Krajinski F."/>
            <person name="Lammers P.J."/>
            <person name="Masclaux F.G."/>
            <person name="Murat C."/>
            <person name="Morin E."/>
            <person name="Ndikumana S."/>
            <person name="Pagni M."/>
            <person name="Petitpierre D."/>
            <person name="Requena N."/>
            <person name="Rosikiewicz P."/>
            <person name="Riley R."/>
            <person name="Saito K."/>
            <person name="San Clemente H."/>
            <person name="Shapiro H."/>
            <person name="van Tuinen D."/>
            <person name="Becard G."/>
            <person name="Bonfante P."/>
            <person name="Paszkowski U."/>
            <person name="Shachar-Hill Y.Y."/>
            <person name="Tuskan G.A."/>
            <person name="Young P.W."/>
            <person name="Sanders I.R."/>
            <person name="Henrissat B."/>
            <person name="Rensing S.A."/>
            <person name="Grigoriev I.V."/>
            <person name="Corradi N."/>
            <person name="Roux C."/>
            <person name="Martin F."/>
        </authorList>
    </citation>
    <scope>NUCLEOTIDE SEQUENCE [LARGE SCALE GENOMIC DNA]</scope>
    <source>
        <strain evidence="1 2">DAOM 197198</strain>
    </source>
</reference>
<dbReference type="EMBL" id="AUPC02000538">
    <property type="protein sequence ID" value="POG58374.1"/>
    <property type="molecule type" value="Genomic_DNA"/>
</dbReference>
<evidence type="ECO:0000313" key="2">
    <source>
        <dbReference type="Proteomes" id="UP000018888"/>
    </source>
</evidence>
<keyword evidence="2" id="KW-1185">Reference proteome</keyword>
<organism evidence="1 2">
    <name type="scientific">Rhizophagus irregularis (strain DAOM 181602 / DAOM 197198 / MUCL 43194)</name>
    <name type="common">Arbuscular mycorrhizal fungus</name>
    <name type="synonym">Glomus intraradices</name>
    <dbReference type="NCBI Taxonomy" id="747089"/>
    <lineage>
        <taxon>Eukaryota</taxon>
        <taxon>Fungi</taxon>
        <taxon>Fungi incertae sedis</taxon>
        <taxon>Mucoromycota</taxon>
        <taxon>Glomeromycotina</taxon>
        <taxon>Glomeromycetes</taxon>
        <taxon>Glomerales</taxon>
        <taxon>Glomeraceae</taxon>
        <taxon>Rhizophagus</taxon>
    </lineage>
</organism>
<comment type="caution">
    <text evidence="1">The sequence shown here is derived from an EMBL/GenBank/DDBJ whole genome shotgun (WGS) entry which is preliminary data.</text>
</comment>
<protein>
    <submittedName>
        <fullName evidence="1">Uncharacterized protein</fullName>
    </submittedName>
</protein>
<sequence>MMVDNENQQYYIEHDNFTTFNDKSRLNITTKNDDKKKVPPGFENIVRRNINVLDNRRLSWDTTKDKIVNGPSRFLDENRRIVRKEIKQKNKKTINSYYELFNNNNLLRVEEMYNDERKKFLPDFTFEDLFDYNIENIPIIMIEGYAYENNYTHITTEYNFFLPKQFKKEREGHKLIREIFYKEEKKWFKNLWKKAVPFLYCD</sequence>
<reference evidence="1 2" key="2">
    <citation type="journal article" date="2018" name="New Phytol.">
        <title>High intraspecific genome diversity in the model arbuscular mycorrhizal symbiont Rhizophagus irregularis.</title>
        <authorList>
            <person name="Chen E.C.H."/>
            <person name="Morin E."/>
            <person name="Beaudet D."/>
            <person name="Noel J."/>
            <person name="Yildirir G."/>
            <person name="Ndikumana S."/>
            <person name="Charron P."/>
            <person name="St-Onge C."/>
            <person name="Giorgi J."/>
            <person name="Kruger M."/>
            <person name="Marton T."/>
            <person name="Ropars J."/>
            <person name="Grigoriev I.V."/>
            <person name="Hainaut M."/>
            <person name="Henrissat B."/>
            <person name="Roux C."/>
            <person name="Martin F."/>
            <person name="Corradi N."/>
        </authorList>
    </citation>
    <scope>NUCLEOTIDE SEQUENCE [LARGE SCALE GENOMIC DNA]</scope>
    <source>
        <strain evidence="1 2">DAOM 197198</strain>
    </source>
</reference>
<dbReference type="Proteomes" id="UP000018888">
    <property type="component" value="Unassembled WGS sequence"/>
</dbReference>
<proteinExistence type="predicted"/>
<accession>A0A2P4NZ06</accession>
<dbReference type="VEuPathDB" id="FungiDB:RhiirFUN_019581"/>
<evidence type="ECO:0000313" key="1">
    <source>
        <dbReference type="EMBL" id="POG58374.1"/>
    </source>
</evidence>
<gene>
    <name evidence="1" type="ORF">GLOIN_2v1885875</name>
</gene>
<dbReference type="AlphaFoldDB" id="A0A2P4NZ06"/>
<name>A0A2P4NZ06_RHIID</name>